<keyword evidence="2" id="KW-0812">Transmembrane</keyword>
<evidence type="ECO:0000256" key="1">
    <source>
        <dbReference type="SAM" id="MobiDB-lite"/>
    </source>
</evidence>
<feature type="transmembrane region" description="Helical" evidence="2">
    <location>
        <begin position="31"/>
        <end position="51"/>
    </location>
</feature>
<gene>
    <name evidence="3" type="ORF">ACFFSA_02975</name>
</gene>
<organism evidence="3 4">
    <name type="scientific">Nonomuraea helvata</name>
    <dbReference type="NCBI Taxonomy" id="37484"/>
    <lineage>
        <taxon>Bacteria</taxon>
        <taxon>Bacillati</taxon>
        <taxon>Actinomycetota</taxon>
        <taxon>Actinomycetes</taxon>
        <taxon>Streptosporangiales</taxon>
        <taxon>Streptosporangiaceae</taxon>
        <taxon>Nonomuraea</taxon>
    </lineage>
</organism>
<keyword evidence="2" id="KW-0472">Membrane</keyword>
<proteinExistence type="predicted"/>
<feature type="region of interest" description="Disordered" evidence="1">
    <location>
        <begin position="328"/>
        <end position="364"/>
    </location>
</feature>
<dbReference type="EMBL" id="JBHMBW010000002">
    <property type="protein sequence ID" value="MFB9622032.1"/>
    <property type="molecule type" value="Genomic_DNA"/>
</dbReference>
<accession>A0ABV5RRJ0</accession>
<reference evidence="3 4" key="1">
    <citation type="submission" date="2024-09" db="EMBL/GenBank/DDBJ databases">
        <authorList>
            <person name="Sun Q."/>
            <person name="Mori K."/>
        </authorList>
    </citation>
    <scope>NUCLEOTIDE SEQUENCE [LARGE SCALE GENOMIC DNA]</scope>
    <source>
        <strain evidence="3 4">JCM 3143</strain>
    </source>
</reference>
<name>A0ABV5RRJ0_9ACTN</name>
<feature type="compositionally biased region" description="Basic and acidic residues" evidence="1">
    <location>
        <begin position="354"/>
        <end position="364"/>
    </location>
</feature>
<protein>
    <recommendedName>
        <fullName evidence="5">Secreted protein</fullName>
    </recommendedName>
</protein>
<dbReference type="Proteomes" id="UP001589532">
    <property type="component" value="Unassembled WGS sequence"/>
</dbReference>
<keyword evidence="2" id="KW-1133">Transmembrane helix</keyword>
<comment type="caution">
    <text evidence="3">The sequence shown here is derived from an EMBL/GenBank/DDBJ whole genome shotgun (WGS) entry which is preliminary data.</text>
</comment>
<evidence type="ECO:0008006" key="5">
    <source>
        <dbReference type="Google" id="ProtNLM"/>
    </source>
</evidence>
<evidence type="ECO:0000313" key="4">
    <source>
        <dbReference type="Proteomes" id="UP001589532"/>
    </source>
</evidence>
<evidence type="ECO:0000256" key="2">
    <source>
        <dbReference type="SAM" id="Phobius"/>
    </source>
</evidence>
<keyword evidence="4" id="KW-1185">Reference proteome</keyword>
<dbReference type="RefSeq" id="WP_345001967.1">
    <property type="nucleotide sequence ID" value="NZ_BAAAXV010000009.1"/>
</dbReference>
<evidence type="ECO:0000313" key="3">
    <source>
        <dbReference type="EMBL" id="MFB9622032.1"/>
    </source>
</evidence>
<sequence>MSSGRNTVTIYAFAVGGILLAGLIAFAPRGIWLTAVGIALVALTVLLFRLWGQRGRHGPVEPSTLYVPPPPPPIEPREQRVEQVPLPSQEEDYDFLFSATVLWSPLKQSWDNTLVNPAALAVDAILRRARDITERREPGRAALVAHELGGVLGTMRDDATGYVQAMAESVQVTLSTQDQERLDKLAMVRKDRVVWEHDRKYEQSKREYLGEDVLKDTGSAVVWWLVKNDDHVEKTVNDIGLLATLSSAANNKEMPEPATYTSLPFGHYGEKPSTNGASPADCLAAFLRTLDLQEQRDLFIHQIAMLVSKYGRADVADEILLRFGLADPGAAYDDDVPPDTTANKPDAFQDDQDDYRQDGRYEQN</sequence>
<feature type="transmembrane region" description="Helical" evidence="2">
    <location>
        <begin position="7"/>
        <end position="25"/>
    </location>
</feature>